<dbReference type="Pfam" id="PF00651">
    <property type="entry name" value="BTB"/>
    <property type="match status" value="1"/>
</dbReference>
<accession>E9FXB4</accession>
<dbReference type="AlphaFoldDB" id="E9FXB4"/>
<dbReference type="SUPFAM" id="SSF54695">
    <property type="entry name" value="POZ domain"/>
    <property type="match status" value="1"/>
</dbReference>
<organism evidence="2 3">
    <name type="scientific">Daphnia pulex</name>
    <name type="common">Water flea</name>
    <dbReference type="NCBI Taxonomy" id="6669"/>
    <lineage>
        <taxon>Eukaryota</taxon>
        <taxon>Metazoa</taxon>
        <taxon>Ecdysozoa</taxon>
        <taxon>Arthropoda</taxon>
        <taxon>Crustacea</taxon>
        <taxon>Branchiopoda</taxon>
        <taxon>Diplostraca</taxon>
        <taxon>Cladocera</taxon>
        <taxon>Anomopoda</taxon>
        <taxon>Daphniidae</taxon>
        <taxon>Daphnia</taxon>
    </lineage>
</organism>
<dbReference type="PANTHER" id="PTHR24413">
    <property type="entry name" value="SPECKLE-TYPE POZ PROTEIN"/>
    <property type="match status" value="1"/>
</dbReference>
<proteinExistence type="predicted"/>
<feature type="domain" description="BTB" evidence="1">
    <location>
        <begin position="1"/>
        <end position="60"/>
    </location>
</feature>
<feature type="non-terminal residue" evidence="2">
    <location>
        <position position="1"/>
    </location>
</feature>
<dbReference type="InterPro" id="IPR011333">
    <property type="entry name" value="SKP1/BTB/POZ_sf"/>
</dbReference>
<evidence type="ECO:0000313" key="3">
    <source>
        <dbReference type="Proteomes" id="UP000000305"/>
    </source>
</evidence>
<dbReference type="SMART" id="SM00225">
    <property type="entry name" value="BTB"/>
    <property type="match status" value="1"/>
</dbReference>
<gene>
    <name evidence="2" type="ORF">DAPPUDRAFT_34169</name>
</gene>
<sequence>GETIGGHVSILSARSPVFAAMFQHDMQESKTRKVVIEDIAPEIFKELLHYIYSGRCSTPLTEGTAQPLFVAADKYDIKDLKEDCVQYLLPCVTVKNAVELMIWAELQSIDKLKKVTLDCVISNGKEICHQEEWEKLMKIYPDL</sequence>
<dbReference type="PROSITE" id="PS50097">
    <property type="entry name" value="BTB"/>
    <property type="match status" value="1"/>
</dbReference>
<keyword evidence="3" id="KW-1185">Reference proteome</keyword>
<dbReference type="GO" id="GO:0031625">
    <property type="term" value="F:ubiquitin protein ligase binding"/>
    <property type="evidence" value="ECO:0000318"/>
    <property type="project" value="GO_Central"/>
</dbReference>
<name>E9FXB4_DAPPU</name>
<protein>
    <recommendedName>
        <fullName evidence="1">BTB domain-containing protein</fullName>
    </recommendedName>
</protein>
<dbReference type="HOGENOM" id="CLU_004253_9_3_1"/>
<evidence type="ECO:0000313" key="2">
    <source>
        <dbReference type="EMBL" id="EFX88298.1"/>
    </source>
</evidence>
<dbReference type="OrthoDB" id="6362905at2759"/>
<dbReference type="GO" id="GO:0043161">
    <property type="term" value="P:proteasome-mediated ubiquitin-dependent protein catabolic process"/>
    <property type="evidence" value="ECO:0000318"/>
    <property type="project" value="GO_Central"/>
</dbReference>
<dbReference type="InParanoid" id="E9FXB4"/>
<dbReference type="EMBL" id="GL732526">
    <property type="protein sequence ID" value="EFX88298.1"/>
    <property type="molecule type" value="Genomic_DNA"/>
</dbReference>
<reference evidence="2 3" key="1">
    <citation type="journal article" date="2011" name="Science">
        <title>The ecoresponsive genome of Daphnia pulex.</title>
        <authorList>
            <person name="Colbourne J.K."/>
            <person name="Pfrender M.E."/>
            <person name="Gilbert D."/>
            <person name="Thomas W.K."/>
            <person name="Tucker A."/>
            <person name="Oakley T.H."/>
            <person name="Tokishita S."/>
            <person name="Aerts A."/>
            <person name="Arnold G.J."/>
            <person name="Basu M.K."/>
            <person name="Bauer D.J."/>
            <person name="Caceres C.E."/>
            <person name="Carmel L."/>
            <person name="Casola C."/>
            <person name="Choi J.H."/>
            <person name="Detter J.C."/>
            <person name="Dong Q."/>
            <person name="Dusheyko S."/>
            <person name="Eads B.D."/>
            <person name="Frohlich T."/>
            <person name="Geiler-Samerotte K.A."/>
            <person name="Gerlach D."/>
            <person name="Hatcher P."/>
            <person name="Jogdeo S."/>
            <person name="Krijgsveld J."/>
            <person name="Kriventseva E.V."/>
            <person name="Kultz D."/>
            <person name="Laforsch C."/>
            <person name="Lindquist E."/>
            <person name="Lopez J."/>
            <person name="Manak J.R."/>
            <person name="Muller J."/>
            <person name="Pangilinan J."/>
            <person name="Patwardhan R.P."/>
            <person name="Pitluck S."/>
            <person name="Pritham E.J."/>
            <person name="Rechtsteiner A."/>
            <person name="Rho M."/>
            <person name="Rogozin I.B."/>
            <person name="Sakarya O."/>
            <person name="Salamov A."/>
            <person name="Schaack S."/>
            <person name="Shapiro H."/>
            <person name="Shiga Y."/>
            <person name="Skalitzky C."/>
            <person name="Smith Z."/>
            <person name="Souvorov A."/>
            <person name="Sung W."/>
            <person name="Tang Z."/>
            <person name="Tsuchiya D."/>
            <person name="Tu H."/>
            <person name="Vos H."/>
            <person name="Wang M."/>
            <person name="Wolf Y.I."/>
            <person name="Yamagata H."/>
            <person name="Yamada T."/>
            <person name="Ye Y."/>
            <person name="Shaw J.R."/>
            <person name="Andrews J."/>
            <person name="Crease T.J."/>
            <person name="Tang H."/>
            <person name="Lucas S.M."/>
            <person name="Robertson H.M."/>
            <person name="Bork P."/>
            <person name="Koonin E.V."/>
            <person name="Zdobnov E.M."/>
            <person name="Grigoriev I.V."/>
            <person name="Lynch M."/>
            <person name="Boore J.L."/>
        </authorList>
    </citation>
    <scope>NUCLEOTIDE SEQUENCE [LARGE SCALE GENOMIC DNA]</scope>
</reference>
<dbReference type="GO" id="GO:0005737">
    <property type="term" value="C:cytoplasm"/>
    <property type="evidence" value="ECO:0000318"/>
    <property type="project" value="GO_Central"/>
</dbReference>
<dbReference type="FunFam" id="3.30.710.10:FF:000226">
    <property type="entry name" value="Uncharacterized protein"/>
    <property type="match status" value="1"/>
</dbReference>
<dbReference type="Gene3D" id="1.25.40.420">
    <property type="match status" value="1"/>
</dbReference>
<dbReference type="Proteomes" id="UP000000305">
    <property type="component" value="Unassembled WGS sequence"/>
</dbReference>
<dbReference type="eggNOG" id="KOG1987">
    <property type="taxonomic scope" value="Eukaryota"/>
</dbReference>
<dbReference type="GO" id="GO:0005634">
    <property type="term" value="C:nucleus"/>
    <property type="evidence" value="ECO:0000318"/>
    <property type="project" value="GO_Central"/>
</dbReference>
<evidence type="ECO:0000259" key="1">
    <source>
        <dbReference type="PROSITE" id="PS50097"/>
    </source>
</evidence>
<dbReference type="InterPro" id="IPR000210">
    <property type="entry name" value="BTB/POZ_dom"/>
</dbReference>
<feature type="non-terminal residue" evidence="2">
    <location>
        <position position="143"/>
    </location>
</feature>
<dbReference type="GO" id="GO:0030162">
    <property type="term" value="P:regulation of proteolysis"/>
    <property type="evidence" value="ECO:0000318"/>
    <property type="project" value="GO_Central"/>
</dbReference>
<dbReference type="Gene3D" id="3.30.710.10">
    <property type="entry name" value="Potassium Channel Kv1.1, Chain A"/>
    <property type="match status" value="1"/>
</dbReference>
<dbReference type="KEGG" id="dpx:DAPPUDRAFT_34169"/>
<dbReference type="FunFam" id="1.25.40.420:FF:000045">
    <property type="entry name" value="Uncharacterized protein"/>
    <property type="match status" value="1"/>
</dbReference>
<dbReference type="PhylomeDB" id="E9FXB4"/>